<comment type="subunit">
    <text evidence="5 7">Monomer.</text>
</comment>
<comment type="function">
    <text evidence="5">Catalyzes the reversible transfer of the terminal phosphate group between ATP and AMP. Plays an important role in cellular energy homeostasis and in adenine nucleotide metabolism.</text>
</comment>
<feature type="binding site" evidence="5">
    <location>
        <position position="150"/>
    </location>
    <ligand>
        <name>AMP</name>
        <dbReference type="ChEBI" id="CHEBI:456215"/>
    </ligand>
</feature>
<dbReference type="InterPro" id="IPR000850">
    <property type="entry name" value="Adenylat/UMP-CMP_kin"/>
</dbReference>
<dbReference type="RefSeq" id="WP_015150902.1">
    <property type="nucleotide sequence ID" value="NC_019693.1"/>
</dbReference>
<reference evidence="8 9" key="1">
    <citation type="submission" date="2012-06" db="EMBL/GenBank/DDBJ databases">
        <title>Finished chromosome of genome of Oscillatoria acuminata PCC 6304.</title>
        <authorList>
            <consortium name="US DOE Joint Genome Institute"/>
            <person name="Gugger M."/>
            <person name="Coursin T."/>
            <person name="Rippka R."/>
            <person name="Tandeau De Marsac N."/>
            <person name="Huntemann M."/>
            <person name="Wei C.-L."/>
            <person name="Han J."/>
            <person name="Detter J.C."/>
            <person name="Han C."/>
            <person name="Tapia R."/>
            <person name="Davenport K."/>
            <person name="Daligault H."/>
            <person name="Erkkila T."/>
            <person name="Gu W."/>
            <person name="Munk A.C.C."/>
            <person name="Teshima H."/>
            <person name="Xu Y."/>
            <person name="Chain P."/>
            <person name="Chen A."/>
            <person name="Krypides N."/>
            <person name="Mavromatis K."/>
            <person name="Markowitz V."/>
            <person name="Szeto E."/>
            <person name="Ivanova N."/>
            <person name="Mikhailova N."/>
            <person name="Ovchinnikova G."/>
            <person name="Pagani I."/>
            <person name="Pati A."/>
            <person name="Goodwin L."/>
            <person name="Peters L."/>
            <person name="Pitluck S."/>
            <person name="Woyke T."/>
            <person name="Kerfeld C."/>
        </authorList>
    </citation>
    <scope>NUCLEOTIDE SEQUENCE [LARGE SCALE GENOMIC DNA]</scope>
    <source>
        <strain evidence="8 9">PCC 6304</strain>
    </source>
</reference>
<comment type="similarity">
    <text evidence="5 6">Belongs to the adenylate kinase family.</text>
</comment>
<keyword evidence="5" id="KW-0963">Cytoplasm</keyword>
<evidence type="ECO:0000256" key="5">
    <source>
        <dbReference type="HAMAP-Rule" id="MF_00235"/>
    </source>
</evidence>
<feature type="binding site" evidence="5">
    <location>
        <position position="45"/>
    </location>
    <ligand>
        <name>AMP</name>
        <dbReference type="ChEBI" id="CHEBI:456215"/>
    </ligand>
</feature>
<comment type="domain">
    <text evidence="5">Consists of three domains, a large central CORE domain and two small peripheral domains, NMPbind and LID, which undergo movements during catalysis. The LID domain closes over the site of phosphoryl transfer upon ATP binding. Assembling and dissambling the active center during each catalytic cycle provides an effective means to prevent ATP hydrolysis.</text>
</comment>
<protein>
    <recommendedName>
        <fullName evidence="5 7">Adenylate kinase</fullName>
        <shortName evidence="5">AK</shortName>
        <ecNumber evidence="5 7">2.7.4.3</ecNumber>
    </recommendedName>
    <alternativeName>
        <fullName evidence="5">ATP-AMP transphosphorylase</fullName>
    </alternativeName>
    <alternativeName>
        <fullName evidence="5">ATP:AMP phosphotransferase</fullName>
    </alternativeName>
    <alternativeName>
        <fullName evidence="5">Adenylate monophosphate kinase</fullName>
    </alternativeName>
</protein>
<accession>K9TQM8</accession>
<evidence type="ECO:0000256" key="2">
    <source>
        <dbReference type="ARBA" id="ARBA00022727"/>
    </source>
</evidence>
<dbReference type="GO" id="GO:0005524">
    <property type="term" value="F:ATP binding"/>
    <property type="evidence" value="ECO:0007669"/>
    <property type="project" value="UniProtKB-UniRule"/>
</dbReference>
<feature type="binding site" evidence="5">
    <location>
        <position position="141"/>
    </location>
    <ligand>
        <name>ATP</name>
        <dbReference type="ChEBI" id="CHEBI:30616"/>
    </ligand>
</feature>
<sequence length="209" mass="24031">MVESILGQYEEFCVVRLVILGGPGAGKGTQASQLCSRLNIPCISTGEILFKAIAAQTELGRQAQPYAERGELVPDPIMIEFIREQLTQPYTQNGWLLDGYPRTSFQAEELDFLLESLQQTLDWAIWLNVSDAELMRRSLERSQAKPERGRPDDEPEFLRRRIQLFQERTTPILDYYNYGNRLLTLDGDRPPEEIQEEIWKTVNPNKNQA</sequence>
<dbReference type="NCBIfam" id="NF001381">
    <property type="entry name" value="PRK00279.1-3"/>
    <property type="match status" value="1"/>
</dbReference>
<dbReference type="NCBIfam" id="NF011100">
    <property type="entry name" value="PRK14527.1"/>
    <property type="match status" value="1"/>
</dbReference>
<dbReference type="EMBL" id="CP003607">
    <property type="protein sequence ID" value="AFY84284.1"/>
    <property type="molecule type" value="Genomic_DNA"/>
</dbReference>
<organism evidence="8 9">
    <name type="scientific">Oscillatoria acuminata PCC 6304</name>
    <dbReference type="NCBI Taxonomy" id="56110"/>
    <lineage>
        <taxon>Bacteria</taxon>
        <taxon>Bacillati</taxon>
        <taxon>Cyanobacteriota</taxon>
        <taxon>Cyanophyceae</taxon>
        <taxon>Oscillatoriophycideae</taxon>
        <taxon>Oscillatoriales</taxon>
        <taxon>Oscillatoriaceae</taxon>
        <taxon>Oscillatoria</taxon>
    </lineage>
</organism>
<dbReference type="eggNOG" id="COG0563">
    <property type="taxonomic scope" value="Bacteria"/>
</dbReference>
<feature type="binding site" evidence="5">
    <location>
        <begin position="99"/>
        <end position="102"/>
    </location>
    <ligand>
        <name>AMP</name>
        <dbReference type="ChEBI" id="CHEBI:456215"/>
    </ligand>
</feature>
<proteinExistence type="inferred from homology"/>
<dbReference type="Proteomes" id="UP000010367">
    <property type="component" value="Chromosome"/>
</dbReference>
<dbReference type="GO" id="GO:0005737">
    <property type="term" value="C:cytoplasm"/>
    <property type="evidence" value="ECO:0007669"/>
    <property type="project" value="UniProtKB-SubCell"/>
</dbReference>
<feature type="binding site" evidence="5">
    <location>
        <position position="161"/>
    </location>
    <ligand>
        <name>AMP</name>
        <dbReference type="ChEBI" id="CHEBI:456215"/>
    </ligand>
</feature>
<dbReference type="AlphaFoldDB" id="K9TQM8"/>
<dbReference type="InParanoid" id="K9TQM8"/>
<dbReference type="STRING" id="56110.Oscil6304_4774"/>
<dbReference type="InterPro" id="IPR027417">
    <property type="entry name" value="P-loop_NTPase"/>
</dbReference>
<dbReference type="InterPro" id="IPR033690">
    <property type="entry name" value="Adenylat_kinase_CS"/>
</dbReference>
<dbReference type="SUPFAM" id="SSF52540">
    <property type="entry name" value="P-loop containing nucleoside triphosphate hydrolases"/>
    <property type="match status" value="1"/>
</dbReference>
<dbReference type="Gene3D" id="3.40.50.300">
    <property type="entry name" value="P-loop containing nucleotide triphosphate hydrolases"/>
    <property type="match status" value="1"/>
</dbReference>
<dbReference type="GO" id="GO:0004017">
    <property type="term" value="F:AMP kinase activity"/>
    <property type="evidence" value="ECO:0007669"/>
    <property type="project" value="UniProtKB-UniRule"/>
</dbReference>
<name>K9TQM8_9CYAN</name>
<dbReference type="HOGENOM" id="CLU_032354_1_2_3"/>
<evidence type="ECO:0000256" key="7">
    <source>
        <dbReference type="RuleBase" id="RU003331"/>
    </source>
</evidence>
<feature type="binding site" evidence="5">
    <location>
        <position position="189"/>
    </location>
    <ligand>
        <name>ATP</name>
        <dbReference type="ChEBI" id="CHEBI:30616"/>
    </ligand>
</feature>
<feature type="binding site" evidence="5">
    <location>
        <begin position="71"/>
        <end position="73"/>
    </location>
    <ligand>
        <name>AMP</name>
        <dbReference type="ChEBI" id="CHEBI:456215"/>
    </ligand>
</feature>
<feature type="binding site" evidence="5">
    <location>
        <position position="106"/>
    </location>
    <ligand>
        <name>AMP</name>
        <dbReference type="ChEBI" id="CHEBI:456215"/>
    </ligand>
</feature>
<dbReference type="CDD" id="cd01428">
    <property type="entry name" value="ADK"/>
    <property type="match status" value="1"/>
</dbReference>
<evidence type="ECO:0000256" key="1">
    <source>
        <dbReference type="ARBA" id="ARBA00022679"/>
    </source>
</evidence>
<feature type="binding site" evidence="5">
    <location>
        <begin position="24"/>
        <end position="29"/>
    </location>
    <ligand>
        <name>ATP</name>
        <dbReference type="ChEBI" id="CHEBI:30616"/>
    </ligand>
</feature>
<feature type="region of interest" description="NMP" evidence="5">
    <location>
        <begin position="44"/>
        <end position="73"/>
    </location>
</feature>
<dbReference type="PROSITE" id="PS00113">
    <property type="entry name" value="ADENYLATE_KINASE"/>
    <property type="match status" value="1"/>
</dbReference>
<dbReference type="KEGG" id="oac:Oscil6304_4774"/>
<dbReference type="PRINTS" id="PR00094">
    <property type="entry name" value="ADENYLTKNASE"/>
</dbReference>
<keyword evidence="2 5" id="KW-0545">Nucleotide biosynthesis</keyword>
<dbReference type="GO" id="GO:0044209">
    <property type="term" value="P:AMP salvage"/>
    <property type="evidence" value="ECO:0007669"/>
    <property type="project" value="UniProtKB-UniRule"/>
</dbReference>
<dbReference type="PATRIC" id="fig|56110.3.peg.5812"/>
<keyword evidence="1 5" id="KW-0808">Transferase</keyword>
<dbReference type="EC" id="2.7.4.3" evidence="5 7"/>
<evidence type="ECO:0000313" key="9">
    <source>
        <dbReference type="Proteomes" id="UP000010367"/>
    </source>
</evidence>
<keyword evidence="9" id="KW-1185">Reference proteome</keyword>
<evidence type="ECO:0000313" key="8">
    <source>
        <dbReference type="EMBL" id="AFY84284.1"/>
    </source>
</evidence>
<keyword evidence="4 5" id="KW-0418">Kinase</keyword>
<evidence type="ECO:0000256" key="4">
    <source>
        <dbReference type="ARBA" id="ARBA00022777"/>
    </source>
</evidence>
<evidence type="ECO:0000256" key="3">
    <source>
        <dbReference type="ARBA" id="ARBA00022741"/>
    </source>
</evidence>
<comment type="catalytic activity">
    <reaction evidence="5 7">
        <text>AMP + ATP = 2 ADP</text>
        <dbReference type="Rhea" id="RHEA:12973"/>
        <dbReference type="ChEBI" id="CHEBI:30616"/>
        <dbReference type="ChEBI" id="CHEBI:456215"/>
        <dbReference type="ChEBI" id="CHEBI:456216"/>
        <dbReference type="EC" id="2.7.4.3"/>
    </reaction>
</comment>
<keyword evidence="3 5" id="KW-0547">Nucleotide-binding</keyword>
<comment type="caution">
    <text evidence="5">Lacks conserved residue(s) required for the propagation of feature annotation.</text>
</comment>
<evidence type="ECO:0000256" key="6">
    <source>
        <dbReference type="RuleBase" id="RU003330"/>
    </source>
</evidence>
<comment type="subcellular location">
    <subcellularLocation>
        <location evidence="5 7">Cytoplasm</location>
    </subcellularLocation>
</comment>
<dbReference type="PANTHER" id="PTHR23359">
    <property type="entry name" value="NUCLEOTIDE KINASE"/>
    <property type="match status" value="1"/>
</dbReference>
<dbReference type="HAMAP" id="MF_00235">
    <property type="entry name" value="Adenylate_kinase_Adk"/>
    <property type="match status" value="1"/>
</dbReference>
<gene>
    <name evidence="5" type="primary">adk</name>
    <name evidence="8" type="ORF">Oscil6304_4774</name>
</gene>
<keyword evidence="5 7" id="KW-0067">ATP-binding</keyword>
<dbReference type="Pfam" id="PF00406">
    <property type="entry name" value="ADK"/>
    <property type="match status" value="1"/>
</dbReference>
<comment type="pathway">
    <text evidence="5">Purine metabolism; AMP biosynthesis via salvage pathway; AMP from ADP: step 1/1.</text>
</comment>
<dbReference type="UniPathway" id="UPA00588">
    <property type="reaction ID" value="UER00649"/>
</dbReference>